<accession>A0A0S4QM71</accession>
<evidence type="ECO:0000259" key="3">
    <source>
        <dbReference type="Pfam" id="PF13193"/>
    </source>
</evidence>
<dbReference type="SUPFAM" id="SSF56801">
    <property type="entry name" value="Acetyl-CoA synthetase-like"/>
    <property type="match status" value="1"/>
</dbReference>
<dbReference type="Pfam" id="PF13193">
    <property type="entry name" value="AMP-binding_C"/>
    <property type="match status" value="1"/>
</dbReference>
<dbReference type="EMBL" id="FAOZ01000008">
    <property type="protein sequence ID" value="CUU56695.1"/>
    <property type="molecule type" value="Genomic_DNA"/>
</dbReference>
<dbReference type="Proteomes" id="UP000198802">
    <property type="component" value="Unassembled WGS sequence"/>
</dbReference>
<proteinExistence type="inferred from homology"/>
<comment type="similarity">
    <text evidence="1">Belongs to the ATP-dependent AMP-binding enzyme family.</text>
</comment>
<sequence>MYLESRLRDMIIRGGENIYPIEIENRLIEHPGVAEAAVIGVPHEKLGQEVLAVLVPRDGTTLDPADVRDWVAATLAAFKVPARVRVVDALPHNASGKVIKRDLEDRFATGADLPHP</sequence>
<dbReference type="InterPro" id="IPR045851">
    <property type="entry name" value="AMP-bd_C_sf"/>
</dbReference>
<dbReference type="FunFam" id="3.30.300.30:FF:000008">
    <property type="entry name" value="2,3-dihydroxybenzoate-AMP ligase"/>
    <property type="match status" value="1"/>
</dbReference>
<dbReference type="PANTHER" id="PTHR43201:SF5">
    <property type="entry name" value="MEDIUM-CHAIN ACYL-COA LIGASE ACSF2, MITOCHONDRIAL"/>
    <property type="match status" value="1"/>
</dbReference>
<feature type="domain" description="AMP-binding enzyme C-terminal" evidence="3">
    <location>
        <begin position="22"/>
        <end position="97"/>
    </location>
</feature>
<evidence type="ECO:0000256" key="1">
    <source>
        <dbReference type="ARBA" id="ARBA00006432"/>
    </source>
</evidence>
<keyword evidence="2" id="KW-0436">Ligase</keyword>
<dbReference type="GO" id="GO:0031956">
    <property type="term" value="F:medium-chain fatty acid-CoA ligase activity"/>
    <property type="evidence" value="ECO:0007669"/>
    <property type="project" value="TreeGrafter"/>
</dbReference>
<evidence type="ECO:0000256" key="2">
    <source>
        <dbReference type="ARBA" id="ARBA00022598"/>
    </source>
</evidence>
<dbReference type="Gene3D" id="3.30.300.30">
    <property type="match status" value="1"/>
</dbReference>
<organism evidence="4 5">
    <name type="scientific">Parafrankia irregularis</name>
    <dbReference type="NCBI Taxonomy" id="795642"/>
    <lineage>
        <taxon>Bacteria</taxon>
        <taxon>Bacillati</taxon>
        <taxon>Actinomycetota</taxon>
        <taxon>Actinomycetes</taxon>
        <taxon>Frankiales</taxon>
        <taxon>Frankiaceae</taxon>
        <taxon>Parafrankia</taxon>
    </lineage>
</organism>
<keyword evidence="5" id="KW-1185">Reference proteome</keyword>
<protein>
    <submittedName>
        <fullName evidence="4">AMP-binding enzyme C-terminal domain-containing protein</fullName>
    </submittedName>
</protein>
<dbReference type="GO" id="GO:0006631">
    <property type="term" value="P:fatty acid metabolic process"/>
    <property type="evidence" value="ECO:0007669"/>
    <property type="project" value="TreeGrafter"/>
</dbReference>
<reference evidence="5" key="1">
    <citation type="submission" date="2015-11" db="EMBL/GenBank/DDBJ databases">
        <authorList>
            <person name="Varghese N."/>
        </authorList>
    </citation>
    <scope>NUCLEOTIDE SEQUENCE [LARGE SCALE GENOMIC DNA]</scope>
    <source>
        <strain evidence="5">DSM 45899</strain>
    </source>
</reference>
<dbReference type="InterPro" id="IPR025110">
    <property type="entry name" value="AMP-bd_C"/>
</dbReference>
<gene>
    <name evidence="4" type="ORF">Ga0074812_108223</name>
</gene>
<evidence type="ECO:0000313" key="4">
    <source>
        <dbReference type="EMBL" id="CUU56695.1"/>
    </source>
</evidence>
<evidence type="ECO:0000313" key="5">
    <source>
        <dbReference type="Proteomes" id="UP000198802"/>
    </source>
</evidence>
<name>A0A0S4QM71_9ACTN</name>
<dbReference type="PANTHER" id="PTHR43201">
    <property type="entry name" value="ACYL-COA SYNTHETASE"/>
    <property type="match status" value="1"/>
</dbReference>
<dbReference type="AlphaFoldDB" id="A0A0S4QM71"/>
<dbReference type="RefSeq" id="WP_226930774.1">
    <property type="nucleotide sequence ID" value="NZ_FAOZ01000008.1"/>
</dbReference>